<dbReference type="AlphaFoldDB" id="A0A6M7USY7"/>
<name>A0A6M7USY7_9HYPH</name>
<dbReference type="EMBL" id="CP033361">
    <property type="protein sequence ID" value="QKC79050.1"/>
    <property type="molecule type" value="Genomic_DNA"/>
</dbReference>
<dbReference type="RefSeq" id="WP_064987396.1">
    <property type="nucleotide sequence ID" value="NZ_CP033361.1"/>
</dbReference>
<organism evidence="1 2">
    <name type="scientific">Mesorhizobium erdmanii</name>
    <dbReference type="NCBI Taxonomy" id="1777866"/>
    <lineage>
        <taxon>Bacteria</taxon>
        <taxon>Pseudomonadati</taxon>
        <taxon>Pseudomonadota</taxon>
        <taxon>Alphaproteobacteria</taxon>
        <taxon>Hyphomicrobiales</taxon>
        <taxon>Phyllobacteriaceae</taxon>
        <taxon>Mesorhizobium</taxon>
    </lineage>
</organism>
<proteinExistence type="predicted"/>
<evidence type="ECO:0008006" key="3">
    <source>
        <dbReference type="Google" id="ProtNLM"/>
    </source>
</evidence>
<dbReference type="Gene3D" id="1.10.10.2910">
    <property type="match status" value="1"/>
</dbReference>
<sequence>MDPDSKALIKELKDAGLSDQAIRAAWPSWWSDEAASSASARTELRFALSRRLGLEPQSLLGARVEFVWQDDTRFKNLTAGDAVQRGALASFGNAVGRLLLRATPRVRSMEAIGAITLRNAILSGRSVVDLVGLISACWGLGVPVIHLRVFPLRIKAMRAMVVEVEGRHAILLGRDAFYPAPIAFTLAHEIGHAALGHIGNNKTLVDIGDSSFGSEDQEEQEADRYGLELLTGSAEPVITTNIDNFSARGLAEACLEAGPSRGIEPGTLALCTGYVRDDWVVANAALRHVYSERKPVWREINAMAAGELNWGNLSDESIEYLGSVMGNDG</sequence>
<dbReference type="Proteomes" id="UP000503339">
    <property type="component" value="Chromosome"/>
</dbReference>
<protein>
    <recommendedName>
        <fullName evidence="3">IrrE N-terminal-like domain-containing protein</fullName>
    </recommendedName>
</protein>
<keyword evidence="2" id="KW-1185">Reference proteome</keyword>
<evidence type="ECO:0000313" key="2">
    <source>
        <dbReference type="Proteomes" id="UP000503339"/>
    </source>
</evidence>
<reference evidence="1 2" key="1">
    <citation type="submission" date="2018-10" db="EMBL/GenBank/DDBJ databases">
        <authorList>
            <person name="Perry B.J."/>
            <person name="Sullivan J.T."/>
            <person name="Murphy R.J.T."/>
            <person name="Ramsay J.P."/>
            <person name="Ronson C.W."/>
        </authorList>
    </citation>
    <scope>NUCLEOTIDE SEQUENCE [LARGE SCALE GENOMIC DNA]</scope>
    <source>
        <strain evidence="1 2">NZP2014</strain>
    </source>
</reference>
<gene>
    <name evidence="1" type="ORF">EB233_29050</name>
</gene>
<evidence type="ECO:0000313" key="1">
    <source>
        <dbReference type="EMBL" id="QKC79050.1"/>
    </source>
</evidence>
<dbReference type="KEGG" id="merd:EB233_29050"/>
<accession>A0A6M7USY7</accession>